<evidence type="ECO:0000259" key="10">
    <source>
        <dbReference type="PROSITE" id="PS50112"/>
    </source>
</evidence>
<dbReference type="PROSITE" id="PS50113">
    <property type="entry name" value="PAC"/>
    <property type="match status" value="2"/>
</dbReference>
<dbReference type="Pfam" id="PF00989">
    <property type="entry name" value="PAS"/>
    <property type="match status" value="1"/>
</dbReference>
<evidence type="ECO:0000313" key="13">
    <source>
        <dbReference type="Proteomes" id="UP000323257"/>
    </source>
</evidence>
<dbReference type="Gene3D" id="1.10.287.130">
    <property type="match status" value="1"/>
</dbReference>
<organism evidence="12 13">
    <name type="scientific">Paenibacillus methanolicus</name>
    <dbReference type="NCBI Taxonomy" id="582686"/>
    <lineage>
        <taxon>Bacteria</taxon>
        <taxon>Bacillati</taxon>
        <taxon>Bacillota</taxon>
        <taxon>Bacilli</taxon>
        <taxon>Bacillales</taxon>
        <taxon>Paenibacillaceae</taxon>
        <taxon>Paenibacillus</taxon>
    </lineage>
</organism>
<dbReference type="CDD" id="cd00075">
    <property type="entry name" value="HATPase"/>
    <property type="match status" value="1"/>
</dbReference>
<dbReference type="PRINTS" id="PR00344">
    <property type="entry name" value="BCTRLSENSOR"/>
</dbReference>
<dbReference type="SMART" id="SM00387">
    <property type="entry name" value="HATPase_c"/>
    <property type="match status" value="1"/>
</dbReference>
<dbReference type="SUPFAM" id="SSF55874">
    <property type="entry name" value="ATPase domain of HSP90 chaperone/DNA topoisomerase II/histidine kinase"/>
    <property type="match status" value="1"/>
</dbReference>
<keyword evidence="3" id="KW-0597">Phosphoprotein</keyword>
<feature type="domain" description="PAS" evidence="10">
    <location>
        <begin position="130"/>
        <end position="200"/>
    </location>
</feature>
<dbReference type="InterPro" id="IPR013656">
    <property type="entry name" value="PAS_4"/>
</dbReference>
<dbReference type="InterPro" id="IPR005467">
    <property type="entry name" value="His_kinase_dom"/>
</dbReference>
<keyword evidence="8" id="KW-0902">Two-component regulatory system</keyword>
<dbReference type="GO" id="GO:0006355">
    <property type="term" value="P:regulation of DNA-templated transcription"/>
    <property type="evidence" value="ECO:0007669"/>
    <property type="project" value="InterPro"/>
</dbReference>
<dbReference type="SUPFAM" id="SSF55785">
    <property type="entry name" value="PYP-like sensor domain (PAS domain)"/>
    <property type="match status" value="3"/>
</dbReference>
<accession>A0A5S5CIT2</accession>
<evidence type="ECO:0000256" key="5">
    <source>
        <dbReference type="ARBA" id="ARBA00022741"/>
    </source>
</evidence>
<dbReference type="EC" id="2.7.13.3" evidence="2"/>
<keyword evidence="7" id="KW-0067">ATP-binding</keyword>
<comment type="caution">
    <text evidence="12">The sequence shown here is derived from an EMBL/GenBank/DDBJ whole genome shotgun (WGS) entry which is preliminary data.</text>
</comment>
<dbReference type="InterPro" id="IPR013655">
    <property type="entry name" value="PAS_fold_3"/>
</dbReference>
<dbReference type="NCBIfam" id="TIGR00229">
    <property type="entry name" value="sensory_box"/>
    <property type="match status" value="2"/>
</dbReference>
<evidence type="ECO:0000256" key="8">
    <source>
        <dbReference type="ARBA" id="ARBA00023012"/>
    </source>
</evidence>
<evidence type="ECO:0000256" key="1">
    <source>
        <dbReference type="ARBA" id="ARBA00000085"/>
    </source>
</evidence>
<dbReference type="Gene3D" id="3.30.565.10">
    <property type="entry name" value="Histidine kinase-like ATPase, C-terminal domain"/>
    <property type="match status" value="1"/>
</dbReference>
<evidence type="ECO:0000256" key="6">
    <source>
        <dbReference type="ARBA" id="ARBA00022777"/>
    </source>
</evidence>
<keyword evidence="4" id="KW-0808">Transferase</keyword>
<evidence type="ECO:0000313" key="12">
    <source>
        <dbReference type="EMBL" id="TYP79612.1"/>
    </source>
</evidence>
<dbReference type="InterPro" id="IPR052162">
    <property type="entry name" value="Sensor_kinase/Photoreceptor"/>
</dbReference>
<dbReference type="EMBL" id="VNHS01000001">
    <property type="protein sequence ID" value="TYP79612.1"/>
    <property type="molecule type" value="Genomic_DNA"/>
</dbReference>
<dbReference type="InterPro" id="IPR036890">
    <property type="entry name" value="HATPase_C_sf"/>
</dbReference>
<dbReference type="PROSITE" id="PS50112">
    <property type="entry name" value="PAS"/>
    <property type="match status" value="2"/>
</dbReference>
<keyword evidence="13" id="KW-1185">Reference proteome</keyword>
<evidence type="ECO:0000259" key="9">
    <source>
        <dbReference type="PROSITE" id="PS50109"/>
    </source>
</evidence>
<feature type="domain" description="PAC" evidence="11">
    <location>
        <begin position="202"/>
        <end position="253"/>
    </location>
</feature>
<dbReference type="InterPro" id="IPR035965">
    <property type="entry name" value="PAS-like_dom_sf"/>
</dbReference>
<dbReference type="SMART" id="SM00091">
    <property type="entry name" value="PAS"/>
    <property type="match status" value="2"/>
</dbReference>
<keyword evidence="5" id="KW-0547">Nucleotide-binding</keyword>
<dbReference type="Gene3D" id="2.10.70.100">
    <property type="match status" value="1"/>
</dbReference>
<feature type="domain" description="Histidine kinase" evidence="9">
    <location>
        <begin position="516"/>
        <end position="721"/>
    </location>
</feature>
<dbReference type="Pfam" id="PF08448">
    <property type="entry name" value="PAS_4"/>
    <property type="match status" value="1"/>
</dbReference>
<dbReference type="SMART" id="SM00086">
    <property type="entry name" value="PAC"/>
    <property type="match status" value="3"/>
</dbReference>
<feature type="domain" description="PAC" evidence="11">
    <location>
        <begin position="452"/>
        <end position="503"/>
    </location>
</feature>
<dbReference type="SUPFAM" id="SSF47384">
    <property type="entry name" value="Homodimeric domain of signal transducing histidine kinase"/>
    <property type="match status" value="1"/>
</dbReference>
<evidence type="ECO:0000256" key="7">
    <source>
        <dbReference type="ARBA" id="ARBA00022840"/>
    </source>
</evidence>
<dbReference type="SMART" id="SM00388">
    <property type="entry name" value="HisKA"/>
    <property type="match status" value="1"/>
</dbReference>
<dbReference type="Proteomes" id="UP000323257">
    <property type="component" value="Unassembled WGS sequence"/>
</dbReference>
<comment type="catalytic activity">
    <reaction evidence="1">
        <text>ATP + protein L-histidine = ADP + protein N-phospho-L-histidine.</text>
        <dbReference type="EC" id="2.7.13.3"/>
    </reaction>
</comment>
<dbReference type="Gene3D" id="3.30.450.20">
    <property type="entry name" value="PAS domain"/>
    <property type="match status" value="3"/>
</dbReference>
<evidence type="ECO:0000256" key="3">
    <source>
        <dbReference type="ARBA" id="ARBA00022553"/>
    </source>
</evidence>
<dbReference type="OrthoDB" id="9815750at2"/>
<dbReference type="GO" id="GO:0005524">
    <property type="term" value="F:ATP binding"/>
    <property type="evidence" value="ECO:0007669"/>
    <property type="project" value="UniProtKB-KW"/>
</dbReference>
<reference evidence="12 13" key="1">
    <citation type="submission" date="2019-07" db="EMBL/GenBank/DDBJ databases">
        <title>Genomic Encyclopedia of Type Strains, Phase III (KMG-III): the genomes of soil and plant-associated and newly described type strains.</title>
        <authorList>
            <person name="Whitman W."/>
        </authorList>
    </citation>
    <scope>NUCLEOTIDE SEQUENCE [LARGE SCALE GENOMIC DNA]</scope>
    <source>
        <strain evidence="12 13">BL24</strain>
    </source>
</reference>
<dbReference type="CDD" id="cd00130">
    <property type="entry name" value="PAS"/>
    <property type="match status" value="2"/>
</dbReference>
<evidence type="ECO:0000259" key="11">
    <source>
        <dbReference type="PROSITE" id="PS50113"/>
    </source>
</evidence>
<evidence type="ECO:0000256" key="4">
    <source>
        <dbReference type="ARBA" id="ARBA00022679"/>
    </source>
</evidence>
<dbReference type="InterPro" id="IPR003661">
    <property type="entry name" value="HisK_dim/P_dom"/>
</dbReference>
<dbReference type="InterPro" id="IPR001610">
    <property type="entry name" value="PAC"/>
</dbReference>
<dbReference type="PANTHER" id="PTHR43304">
    <property type="entry name" value="PHYTOCHROME-LIKE PROTEIN CPH1"/>
    <property type="match status" value="1"/>
</dbReference>
<feature type="domain" description="PAS" evidence="10">
    <location>
        <begin position="379"/>
        <end position="446"/>
    </location>
</feature>
<dbReference type="InterPro" id="IPR003594">
    <property type="entry name" value="HATPase_dom"/>
</dbReference>
<dbReference type="PROSITE" id="PS50109">
    <property type="entry name" value="HIS_KIN"/>
    <property type="match status" value="1"/>
</dbReference>
<dbReference type="GO" id="GO:0000155">
    <property type="term" value="F:phosphorelay sensor kinase activity"/>
    <property type="evidence" value="ECO:0007669"/>
    <property type="project" value="InterPro"/>
</dbReference>
<dbReference type="InterPro" id="IPR036097">
    <property type="entry name" value="HisK_dim/P_sf"/>
</dbReference>
<sequence>MRAMNREPGMPPKTFSEQQAYWSPDRVRHYYVRFDADGEIAFACPHAMSKFFGGKSGEAAVPVPTHGSDWMRCSLADIVRRAEAIGGARECEATDPDTGEIYMIRVYPDERGYSAFIERTPAPGTLMASAEQMVQSLFEHSPDAVYLLDLKGKYIQVNASAVRLSGYSAAELMRRDFAGLIVPQDLPRVREHFYRAADGAAQSYPVRIIRADGATRNFIVNNFPIYDRGQIVGVYGIAKDVTSEYVTEALLRKSISLLEQSQSIAHIGSWEMNAKSKRMYWSQESFRIFGMPPSRDGHVEHERLLEAVTPEDAKRVLDIWRDGWRNRSFQTECRIIRPNGEERIVFVKGQVNAADSSRMTGIIQDITVLKSTERQLLESEQRSWSIIHHHPDGVCALDMDGTLIGANPSMARLTGYSADELNGQSYSVLLTPPEAERVSREYLNTADGIALQRIDSELLRKDGQVIVVTNTVVPIIVGGQRVGTYVIIKDMTDTLETEELLRKSDKLKVVGQLAAAVAHEIRNPLTALKGFVKLLQTQNADPKLPYLGIIQEELSRIEFISSELLVLAKPQVSRVADVDVREVLEQTIMLLATQAVMNNIEIRHCAADEQAYISGDGNQLKQVFVNLLKNAIEASSPGCSIEVAIERSEGELRIRFADQGCGMPEEMVKRLGEPFYTTKEKGTGLGYMVMRRIIESHHGRLAISSRQGDGTTVEVILPTRLPDQPPQQVPAI</sequence>
<dbReference type="InterPro" id="IPR004358">
    <property type="entry name" value="Sig_transdc_His_kin-like_C"/>
</dbReference>
<proteinExistence type="predicted"/>
<name>A0A5S5CIT2_9BACL</name>
<dbReference type="AlphaFoldDB" id="A0A5S5CIT2"/>
<dbReference type="Pfam" id="PF08447">
    <property type="entry name" value="PAS_3"/>
    <property type="match status" value="1"/>
</dbReference>
<dbReference type="Pfam" id="PF02518">
    <property type="entry name" value="HATPase_c"/>
    <property type="match status" value="1"/>
</dbReference>
<dbReference type="InterPro" id="IPR013767">
    <property type="entry name" value="PAS_fold"/>
</dbReference>
<protein>
    <recommendedName>
        <fullName evidence="2">histidine kinase</fullName>
        <ecNumber evidence="2">2.7.13.3</ecNumber>
    </recommendedName>
</protein>
<dbReference type="InterPro" id="IPR000014">
    <property type="entry name" value="PAS"/>
</dbReference>
<keyword evidence="6 12" id="KW-0418">Kinase</keyword>
<dbReference type="Pfam" id="PF00512">
    <property type="entry name" value="HisKA"/>
    <property type="match status" value="1"/>
</dbReference>
<gene>
    <name evidence="12" type="ORF">BCM02_101732</name>
</gene>
<dbReference type="PANTHER" id="PTHR43304:SF1">
    <property type="entry name" value="PAC DOMAIN-CONTAINING PROTEIN"/>
    <property type="match status" value="1"/>
</dbReference>
<evidence type="ECO:0000256" key="2">
    <source>
        <dbReference type="ARBA" id="ARBA00012438"/>
    </source>
</evidence>
<dbReference type="InterPro" id="IPR000700">
    <property type="entry name" value="PAS-assoc_C"/>
</dbReference>
<dbReference type="CDD" id="cd00082">
    <property type="entry name" value="HisKA"/>
    <property type="match status" value="1"/>
</dbReference>